<dbReference type="EMBL" id="FWZT01000019">
    <property type="protein sequence ID" value="SMF58262.1"/>
    <property type="molecule type" value="Genomic_DNA"/>
</dbReference>
<dbReference type="Gene3D" id="3.30.70.360">
    <property type="match status" value="1"/>
</dbReference>
<dbReference type="Pfam" id="PF01546">
    <property type="entry name" value="Peptidase_M20"/>
    <property type="match status" value="1"/>
</dbReference>
<reference evidence="5" key="1">
    <citation type="submission" date="2017-04" db="EMBL/GenBank/DDBJ databases">
        <authorList>
            <person name="Varghese N."/>
            <person name="Submissions S."/>
        </authorList>
    </citation>
    <scope>NUCLEOTIDE SEQUENCE [LARGE SCALE GENOMIC DNA]</scope>
    <source>
        <strain evidence="5">RKEM611</strain>
    </source>
</reference>
<dbReference type="GO" id="GO:0019877">
    <property type="term" value="P:diaminopimelate biosynthetic process"/>
    <property type="evidence" value="ECO:0007669"/>
    <property type="project" value="UniProtKB-ARBA"/>
</dbReference>
<dbReference type="InterPro" id="IPR017439">
    <property type="entry name" value="Amidohydrolase"/>
</dbReference>
<gene>
    <name evidence="4" type="ORF">SAMN06296036_11993</name>
</gene>
<evidence type="ECO:0000313" key="5">
    <source>
        <dbReference type="Proteomes" id="UP000192907"/>
    </source>
</evidence>
<evidence type="ECO:0000259" key="3">
    <source>
        <dbReference type="Pfam" id="PF07687"/>
    </source>
</evidence>
<dbReference type="STRING" id="1513793.SAMN06296036_11993"/>
<dbReference type="InterPro" id="IPR036264">
    <property type="entry name" value="Bact_exopeptidase_dim_dom"/>
</dbReference>
<feature type="binding site" evidence="2">
    <location>
        <position position="124"/>
    </location>
    <ligand>
        <name>Mn(2+)</name>
        <dbReference type="ChEBI" id="CHEBI:29035"/>
        <label>2</label>
    </ligand>
</feature>
<evidence type="ECO:0000256" key="2">
    <source>
        <dbReference type="PIRSR" id="PIRSR005962-1"/>
    </source>
</evidence>
<protein>
    <submittedName>
        <fullName evidence="4">Amidohydrolase/hippurate hydrolase</fullName>
    </submittedName>
</protein>
<proteinExistence type="predicted"/>
<comment type="cofactor">
    <cofactor evidence="2">
        <name>Mn(2+)</name>
        <dbReference type="ChEBI" id="CHEBI:29035"/>
    </cofactor>
    <text evidence="2">The Mn(2+) ion enhances activity.</text>
</comment>
<feature type="domain" description="Peptidase M20 dimerisation" evidence="3">
    <location>
        <begin position="207"/>
        <end position="298"/>
    </location>
</feature>
<dbReference type="PANTHER" id="PTHR11014">
    <property type="entry name" value="PEPTIDASE M20 FAMILY MEMBER"/>
    <property type="match status" value="1"/>
</dbReference>
<dbReference type="Pfam" id="PF07687">
    <property type="entry name" value="M20_dimer"/>
    <property type="match status" value="1"/>
</dbReference>
<dbReference type="AlphaFoldDB" id="A0A1Y6CF92"/>
<evidence type="ECO:0000313" key="4">
    <source>
        <dbReference type="EMBL" id="SMF58262.1"/>
    </source>
</evidence>
<dbReference type="InterPro" id="IPR011650">
    <property type="entry name" value="Peptidase_M20_dimer"/>
</dbReference>
<dbReference type="Proteomes" id="UP000192907">
    <property type="component" value="Unassembled WGS sequence"/>
</dbReference>
<dbReference type="FunFam" id="3.30.70.360:FF:000001">
    <property type="entry name" value="N-acetyldiaminopimelate deacetylase"/>
    <property type="match status" value="1"/>
</dbReference>
<dbReference type="PANTHER" id="PTHR11014:SF63">
    <property type="entry name" value="METALLOPEPTIDASE, PUTATIVE (AFU_ORTHOLOGUE AFUA_6G09600)-RELATED"/>
    <property type="match status" value="1"/>
</dbReference>
<dbReference type="Gene3D" id="3.40.630.10">
    <property type="entry name" value="Zn peptidases"/>
    <property type="match status" value="1"/>
</dbReference>
<keyword evidence="5" id="KW-1185">Reference proteome</keyword>
<sequence length="415" mass="45521">MADNSCFERGAMISIREDLKRLVDDEVNHCLDDVIGFRHQCHQFPERTWQEVDTAKRVAAALAKIDGIEIQEGVGKLGVVGILKGAKPGSTIGLRGDMDALPIHELTDVPYKSKNEGTMHACGHDGHMANLLGAALVLSRLRQHLHGTVKFIFQPAEEGGAGADRMCDDGVLEEPRVDAIFGMHGWPEAPEGSVWVKDGPILASNTQFKIEIQGTGCHAAMPHLGTDQILVAARMIDSLQSISSRTIAPTEPIALTIAKINAGTAVNVIPNQAILEGTLRTVSEETRDKVLHKMEVMIQGISQAHGVKSSIETKPIYPETKNHSKPTQYLEEVSRQLLGQDKFKNIPHPSMGAEDFSYYLQRVPGCFFFLGLDDGRRGGYPSLHDPTFDFNDRVLSTGIKVFSHLALAFHQYNSF</sequence>
<feature type="binding site" evidence="2">
    <location>
        <position position="384"/>
    </location>
    <ligand>
        <name>Mn(2+)</name>
        <dbReference type="ChEBI" id="CHEBI:29035"/>
        <label>2</label>
    </ligand>
</feature>
<keyword evidence="2" id="KW-0479">Metal-binding</keyword>
<dbReference type="CDD" id="cd03886">
    <property type="entry name" value="M20_Acy1"/>
    <property type="match status" value="1"/>
</dbReference>
<dbReference type="InterPro" id="IPR002933">
    <property type="entry name" value="Peptidase_M20"/>
</dbReference>
<name>A0A1Y6CF92_9BACT</name>
<dbReference type="NCBIfam" id="TIGR01891">
    <property type="entry name" value="amidohydrolases"/>
    <property type="match status" value="1"/>
</dbReference>
<dbReference type="GO" id="GO:0046872">
    <property type="term" value="F:metal ion binding"/>
    <property type="evidence" value="ECO:0007669"/>
    <property type="project" value="UniProtKB-KW"/>
</dbReference>
<dbReference type="SUPFAM" id="SSF55031">
    <property type="entry name" value="Bacterial exopeptidase dimerisation domain"/>
    <property type="match status" value="1"/>
</dbReference>
<dbReference type="SUPFAM" id="SSF53187">
    <property type="entry name" value="Zn-dependent exopeptidases"/>
    <property type="match status" value="1"/>
</dbReference>
<dbReference type="GO" id="GO:0050118">
    <property type="term" value="F:N-acetyldiaminopimelate deacetylase activity"/>
    <property type="evidence" value="ECO:0007669"/>
    <property type="project" value="UniProtKB-ARBA"/>
</dbReference>
<feature type="binding site" evidence="2">
    <location>
        <position position="122"/>
    </location>
    <ligand>
        <name>Mn(2+)</name>
        <dbReference type="ChEBI" id="CHEBI:29035"/>
        <label>2</label>
    </ligand>
</feature>
<organism evidence="4 5">
    <name type="scientific">Pseudobacteriovorax antillogorgiicola</name>
    <dbReference type="NCBI Taxonomy" id="1513793"/>
    <lineage>
        <taxon>Bacteria</taxon>
        <taxon>Pseudomonadati</taxon>
        <taxon>Bdellovibrionota</taxon>
        <taxon>Oligoflexia</taxon>
        <taxon>Oligoflexales</taxon>
        <taxon>Pseudobacteriovoracaceae</taxon>
        <taxon>Pseudobacteriovorax</taxon>
    </lineage>
</organism>
<keyword evidence="2" id="KW-0464">Manganese</keyword>
<keyword evidence="1 4" id="KW-0378">Hydrolase</keyword>
<feature type="binding site" evidence="2">
    <location>
        <position position="158"/>
    </location>
    <ligand>
        <name>Mn(2+)</name>
        <dbReference type="ChEBI" id="CHEBI:29035"/>
        <label>2</label>
    </ligand>
</feature>
<feature type="binding site" evidence="2">
    <location>
        <position position="184"/>
    </location>
    <ligand>
        <name>Mn(2+)</name>
        <dbReference type="ChEBI" id="CHEBI:29035"/>
        <label>2</label>
    </ligand>
</feature>
<dbReference type="OrthoDB" id="9777385at2"/>
<dbReference type="PIRSF" id="PIRSF005962">
    <property type="entry name" value="Pept_M20D_amidohydro"/>
    <property type="match status" value="1"/>
</dbReference>
<accession>A0A1Y6CF92</accession>
<evidence type="ECO:0000256" key="1">
    <source>
        <dbReference type="ARBA" id="ARBA00022801"/>
    </source>
</evidence>